<name>K0KI66_WICCF</name>
<reference evidence="1 2" key="1">
    <citation type="journal article" date="2012" name="Eukaryot. Cell">
        <title>Draft genome sequence of Wickerhamomyces ciferrii NRRL Y-1031 F-60-10.</title>
        <authorList>
            <person name="Schneider J."/>
            <person name="Andrea H."/>
            <person name="Blom J."/>
            <person name="Jaenicke S."/>
            <person name="Ruckert C."/>
            <person name="Schorsch C."/>
            <person name="Szczepanowski R."/>
            <person name="Farwick M."/>
            <person name="Goesmann A."/>
            <person name="Puhler A."/>
            <person name="Schaffer S."/>
            <person name="Tauch A."/>
            <person name="Kohler T."/>
            <person name="Brinkrolf K."/>
        </authorList>
    </citation>
    <scope>NUCLEOTIDE SEQUENCE [LARGE SCALE GENOMIC DNA]</scope>
    <source>
        <strain evidence="2">ATCC 14091 / BCRC 22168 / CBS 111 / JCM 3599 / NBRC 0793 / NRRL Y-1031 F-60-10</strain>
    </source>
</reference>
<sequence>MPRTIRERYSAPAPSTKEISHYEIAPMIYHLRSWCSSKMARTGYKLMVHPSWLKQFKSSIYFVDSPSPLSDTSGNKKLGTGEDPLLFKRYSRKRAKLNLFSITTPTNDQIARGEEVFPSSDAYYFRVDNDQVNLETSIMKLLEDISKSEKSNNVKSLGDYNFVSDRSQPYFPDGYDSFIKTQVCFLMHASKCCPKRILEIMLNIIRFGGTLDELDVRFVEFRNQTHSVSVLCGTECDDDRASLVLGEYFKSWRQDVSINVTRHEPEDVFFIPGKTTYHLEEKEVHPPPPAYD</sequence>
<dbReference type="AlphaFoldDB" id="K0KI66"/>
<dbReference type="Proteomes" id="UP000009328">
    <property type="component" value="Unassembled WGS sequence"/>
</dbReference>
<dbReference type="InParanoid" id="K0KI66"/>
<organism evidence="1 2">
    <name type="scientific">Wickerhamomyces ciferrii (strain ATCC 14091 / BCRC 22168 / CBS 111 / JCM 3599 / NBRC 0793 / NRRL Y-1031 F-60-10)</name>
    <name type="common">Yeast</name>
    <name type="synonym">Pichia ciferrii</name>
    <dbReference type="NCBI Taxonomy" id="1206466"/>
    <lineage>
        <taxon>Eukaryota</taxon>
        <taxon>Fungi</taxon>
        <taxon>Dikarya</taxon>
        <taxon>Ascomycota</taxon>
        <taxon>Saccharomycotina</taxon>
        <taxon>Saccharomycetes</taxon>
        <taxon>Phaffomycetales</taxon>
        <taxon>Wickerhamomycetaceae</taxon>
        <taxon>Wickerhamomyces</taxon>
    </lineage>
</organism>
<protein>
    <submittedName>
        <fullName evidence="1">Uncharacterized protein</fullName>
    </submittedName>
</protein>
<comment type="caution">
    <text evidence="1">The sequence shown here is derived from an EMBL/GenBank/DDBJ whole genome shotgun (WGS) entry which is preliminary data.</text>
</comment>
<keyword evidence="2" id="KW-1185">Reference proteome</keyword>
<dbReference type="EMBL" id="CAIF01000007">
    <property type="protein sequence ID" value="CCH40833.1"/>
    <property type="molecule type" value="Genomic_DNA"/>
</dbReference>
<accession>K0KI66</accession>
<dbReference type="HOGENOM" id="CLU_953785_0_0_1"/>
<evidence type="ECO:0000313" key="2">
    <source>
        <dbReference type="Proteomes" id="UP000009328"/>
    </source>
</evidence>
<proteinExistence type="predicted"/>
<gene>
    <name evidence="1" type="ORF">BN7_367</name>
</gene>
<evidence type="ECO:0000313" key="1">
    <source>
        <dbReference type="EMBL" id="CCH40833.1"/>
    </source>
</evidence>